<dbReference type="EMBL" id="LAZR01000679">
    <property type="protein sequence ID" value="KKN60881.1"/>
    <property type="molecule type" value="Genomic_DNA"/>
</dbReference>
<accession>A0A0F9UI24</accession>
<evidence type="ECO:0000313" key="1">
    <source>
        <dbReference type="EMBL" id="KKN60881.1"/>
    </source>
</evidence>
<dbReference type="AlphaFoldDB" id="A0A0F9UI24"/>
<reference evidence="1" key="1">
    <citation type="journal article" date="2015" name="Nature">
        <title>Complex archaea that bridge the gap between prokaryotes and eukaryotes.</title>
        <authorList>
            <person name="Spang A."/>
            <person name="Saw J.H."/>
            <person name="Jorgensen S.L."/>
            <person name="Zaremba-Niedzwiedzka K."/>
            <person name="Martijn J."/>
            <person name="Lind A.E."/>
            <person name="van Eijk R."/>
            <person name="Schleper C."/>
            <person name="Guy L."/>
            <person name="Ettema T.J."/>
        </authorList>
    </citation>
    <scope>NUCLEOTIDE SEQUENCE</scope>
</reference>
<comment type="caution">
    <text evidence="1">The sequence shown here is derived from an EMBL/GenBank/DDBJ whole genome shotgun (WGS) entry which is preliminary data.</text>
</comment>
<organism evidence="1">
    <name type="scientific">marine sediment metagenome</name>
    <dbReference type="NCBI Taxonomy" id="412755"/>
    <lineage>
        <taxon>unclassified sequences</taxon>
        <taxon>metagenomes</taxon>
        <taxon>ecological metagenomes</taxon>
    </lineage>
</organism>
<name>A0A0F9UI24_9ZZZZ</name>
<proteinExistence type="predicted"/>
<protein>
    <submittedName>
        <fullName evidence="1">Uncharacterized protein</fullName>
    </submittedName>
</protein>
<gene>
    <name evidence="1" type="ORF">LCGC14_0527520</name>
</gene>
<sequence>MTVKGAVFLVRNWKLVVHLLLGTKRFGVNNQGSNFDSMFARKGRLTPRLIIRHYRMAKHRATVCGFLTRQECKSLGWESSI</sequence>